<protein>
    <recommendedName>
        <fullName evidence="1">3-hydroxyisobutyrate dehydrogenase-like NAD-binding domain-containing protein</fullName>
    </recommendedName>
</protein>
<dbReference type="InterPro" id="IPR008927">
    <property type="entry name" value="6-PGluconate_DH-like_C_sf"/>
</dbReference>
<dbReference type="InterPro" id="IPR029154">
    <property type="entry name" value="HIBADH-like_NADP-bd"/>
</dbReference>
<dbReference type="InterPro" id="IPR013328">
    <property type="entry name" value="6PGD_dom2"/>
</dbReference>
<evidence type="ECO:0000313" key="3">
    <source>
        <dbReference type="Proteomes" id="UP000327157"/>
    </source>
</evidence>
<dbReference type="PANTHER" id="PTHR43060:SF15">
    <property type="entry name" value="3-HYDROXYISOBUTYRATE DEHYDROGENASE-LIKE 1, MITOCHONDRIAL-RELATED"/>
    <property type="match status" value="1"/>
</dbReference>
<dbReference type="EMBL" id="SMOL01000401">
    <property type="protein sequence ID" value="KAB2618452.1"/>
    <property type="molecule type" value="Genomic_DNA"/>
</dbReference>
<dbReference type="GO" id="GO:0051287">
    <property type="term" value="F:NAD binding"/>
    <property type="evidence" value="ECO:0007669"/>
    <property type="project" value="InterPro"/>
</dbReference>
<sequence length="122" mass="13506">MNSLRLLWIFHFCFEALEEQYIKLGKLKQLGVPVLYGVVHSSLSSAQIFILSGLDVGLFLDAIKVGAAGSRSTDLYGSQILKRDFEPGFYVSHFVKDLGICLKESLAQQLYPSLKAHGEGNL</sequence>
<name>A0A5N5GXK9_9ROSA</name>
<dbReference type="Gene3D" id="1.10.1040.10">
    <property type="entry name" value="N-(1-d-carboxylethyl)-l-norvaline Dehydrogenase, domain 2"/>
    <property type="match status" value="1"/>
</dbReference>
<comment type="caution">
    <text evidence="2">The sequence shown here is derived from an EMBL/GenBank/DDBJ whole genome shotgun (WGS) entry which is preliminary data.</text>
</comment>
<gene>
    <name evidence="2" type="ORF">D8674_014321</name>
</gene>
<proteinExistence type="predicted"/>
<evidence type="ECO:0000259" key="1">
    <source>
        <dbReference type="Pfam" id="PF14833"/>
    </source>
</evidence>
<dbReference type="AlphaFoldDB" id="A0A5N5GXK9"/>
<dbReference type="Proteomes" id="UP000327157">
    <property type="component" value="Chromosome 15"/>
</dbReference>
<dbReference type="PANTHER" id="PTHR43060">
    <property type="entry name" value="3-HYDROXYISOBUTYRATE DEHYDROGENASE-LIKE 1, MITOCHONDRIAL-RELATED"/>
    <property type="match status" value="1"/>
</dbReference>
<reference evidence="2 3" key="3">
    <citation type="submission" date="2019-11" db="EMBL/GenBank/DDBJ databases">
        <title>A de novo genome assembly of a pear dwarfing rootstock.</title>
        <authorList>
            <person name="Wang F."/>
            <person name="Wang J."/>
            <person name="Li S."/>
            <person name="Zhang Y."/>
            <person name="Fang M."/>
            <person name="Ma L."/>
            <person name="Zhao Y."/>
            <person name="Jiang S."/>
        </authorList>
    </citation>
    <scope>NUCLEOTIDE SEQUENCE [LARGE SCALE GENOMIC DNA]</scope>
    <source>
        <strain evidence="2">S2</strain>
        <tissue evidence="2">Leaf</tissue>
    </source>
</reference>
<reference evidence="3" key="2">
    <citation type="submission" date="2019-10" db="EMBL/GenBank/DDBJ databases">
        <title>A de novo genome assembly of a pear dwarfing rootstock.</title>
        <authorList>
            <person name="Wang F."/>
            <person name="Wang J."/>
            <person name="Li S."/>
            <person name="Zhang Y."/>
            <person name="Fang M."/>
            <person name="Ma L."/>
            <person name="Zhao Y."/>
            <person name="Jiang S."/>
        </authorList>
    </citation>
    <scope>NUCLEOTIDE SEQUENCE [LARGE SCALE GENOMIC DNA]</scope>
</reference>
<feature type="domain" description="3-hydroxyisobutyrate dehydrogenase-like NAD-binding" evidence="1">
    <location>
        <begin position="52"/>
        <end position="107"/>
    </location>
</feature>
<dbReference type="OrthoDB" id="435038at2759"/>
<accession>A0A5N5GXK9</accession>
<keyword evidence="3" id="KW-1185">Reference proteome</keyword>
<dbReference type="Pfam" id="PF14833">
    <property type="entry name" value="NAD_binding_11"/>
    <property type="match status" value="1"/>
</dbReference>
<organism evidence="2 3">
    <name type="scientific">Pyrus ussuriensis x Pyrus communis</name>
    <dbReference type="NCBI Taxonomy" id="2448454"/>
    <lineage>
        <taxon>Eukaryota</taxon>
        <taxon>Viridiplantae</taxon>
        <taxon>Streptophyta</taxon>
        <taxon>Embryophyta</taxon>
        <taxon>Tracheophyta</taxon>
        <taxon>Spermatophyta</taxon>
        <taxon>Magnoliopsida</taxon>
        <taxon>eudicotyledons</taxon>
        <taxon>Gunneridae</taxon>
        <taxon>Pentapetalae</taxon>
        <taxon>rosids</taxon>
        <taxon>fabids</taxon>
        <taxon>Rosales</taxon>
        <taxon>Rosaceae</taxon>
        <taxon>Amygdaloideae</taxon>
        <taxon>Maleae</taxon>
        <taxon>Pyrus</taxon>
    </lineage>
</organism>
<evidence type="ECO:0000313" key="2">
    <source>
        <dbReference type="EMBL" id="KAB2618452.1"/>
    </source>
</evidence>
<dbReference type="SUPFAM" id="SSF48179">
    <property type="entry name" value="6-phosphogluconate dehydrogenase C-terminal domain-like"/>
    <property type="match status" value="1"/>
</dbReference>
<reference evidence="2 3" key="1">
    <citation type="submission" date="2019-09" db="EMBL/GenBank/DDBJ databases">
        <authorList>
            <person name="Ou C."/>
        </authorList>
    </citation>
    <scope>NUCLEOTIDE SEQUENCE [LARGE SCALE GENOMIC DNA]</scope>
    <source>
        <strain evidence="2">S2</strain>
        <tissue evidence="2">Leaf</tissue>
    </source>
</reference>